<keyword evidence="4" id="KW-1185">Reference proteome</keyword>
<reference evidence="4" key="1">
    <citation type="journal article" date="2019" name="Int. J. Syst. Evol. Microbiol.">
        <title>The Global Catalogue of Microorganisms (GCM) 10K type strain sequencing project: providing services to taxonomists for standard genome sequencing and annotation.</title>
        <authorList>
            <consortium name="The Broad Institute Genomics Platform"/>
            <consortium name="The Broad Institute Genome Sequencing Center for Infectious Disease"/>
            <person name="Wu L."/>
            <person name="Ma J."/>
        </authorList>
    </citation>
    <scope>NUCLEOTIDE SEQUENCE [LARGE SCALE GENOMIC DNA]</scope>
    <source>
        <strain evidence="4">CCUG 56698</strain>
    </source>
</reference>
<gene>
    <name evidence="3" type="ORF">ACFQWG_08920</name>
</gene>
<evidence type="ECO:0000313" key="3">
    <source>
        <dbReference type="EMBL" id="MFC7581315.1"/>
    </source>
</evidence>
<evidence type="ECO:0000256" key="2">
    <source>
        <dbReference type="SAM" id="Phobius"/>
    </source>
</evidence>
<keyword evidence="2" id="KW-1133">Transmembrane helix</keyword>
<keyword evidence="2" id="KW-0472">Membrane</keyword>
<evidence type="ECO:0008006" key="5">
    <source>
        <dbReference type="Google" id="ProtNLM"/>
    </source>
</evidence>
<feature type="transmembrane region" description="Helical" evidence="2">
    <location>
        <begin position="238"/>
        <end position="260"/>
    </location>
</feature>
<feature type="transmembrane region" description="Helical" evidence="2">
    <location>
        <begin position="137"/>
        <end position="156"/>
    </location>
</feature>
<feature type="transmembrane region" description="Helical" evidence="2">
    <location>
        <begin position="101"/>
        <end position="131"/>
    </location>
</feature>
<proteinExistence type="predicted"/>
<feature type="compositionally biased region" description="Gly residues" evidence="1">
    <location>
        <begin position="418"/>
        <end position="428"/>
    </location>
</feature>
<dbReference type="Proteomes" id="UP001596527">
    <property type="component" value="Unassembled WGS sequence"/>
</dbReference>
<dbReference type="EMBL" id="JBHTEF010000001">
    <property type="protein sequence ID" value="MFC7581315.1"/>
    <property type="molecule type" value="Genomic_DNA"/>
</dbReference>
<dbReference type="RefSeq" id="WP_380974546.1">
    <property type="nucleotide sequence ID" value="NZ_JBHTEF010000001.1"/>
</dbReference>
<sequence>MAGQLIRLKLRVLWNTMTRQVSTTVGIVLGLLWGLGVVAGMAAGAIAGVVTGSAGTTGALMVVAGALLVVGWVVVPVLFASIDNTLDPRRFAPHVAPTARLALALVLATGVGVGGALSTLGALIPVAAWAAAGDAGAALAALTGAPLGLLAAFTWARVGTTWLGVRLTSTSSRRDLLSIVAFALFMGVVTPMGLWMRALGSELSSSAVTRVGRMVAWTPMGAPWGMALSAHERQWGQVAAQALIALAACGIGLAVWLRVLPSAMSGVARRLPPRIDEAVAAGRALIDPDLDGAGRPRGGRDALVDSRLRAGGGGGRGERWLPGVERWQRLGLSAPSASLAQRTSVYWLKDPRLSTSLASGLLFPVLAVVMSRAGQADGSSPGASGLFLLFFEPVVLGGSSGRSCSTTRRPHGCPSPPGCGGARRGSGGSPAPYPSCWRSPSARRRWRGC</sequence>
<evidence type="ECO:0000256" key="1">
    <source>
        <dbReference type="SAM" id="MobiDB-lite"/>
    </source>
</evidence>
<feature type="transmembrane region" description="Helical" evidence="2">
    <location>
        <begin position="176"/>
        <end position="196"/>
    </location>
</feature>
<protein>
    <recommendedName>
        <fullName evidence="5">ABC-2 type transport system permease protein</fullName>
    </recommendedName>
</protein>
<comment type="caution">
    <text evidence="3">The sequence shown here is derived from an EMBL/GenBank/DDBJ whole genome shotgun (WGS) entry which is preliminary data.</text>
</comment>
<organism evidence="3 4">
    <name type="scientific">Schaalia naturae</name>
    <dbReference type="NCBI Taxonomy" id="635203"/>
    <lineage>
        <taxon>Bacteria</taxon>
        <taxon>Bacillati</taxon>
        <taxon>Actinomycetota</taxon>
        <taxon>Actinomycetes</taxon>
        <taxon>Actinomycetales</taxon>
        <taxon>Actinomycetaceae</taxon>
        <taxon>Schaalia</taxon>
    </lineage>
</organism>
<feature type="transmembrane region" description="Helical" evidence="2">
    <location>
        <begin position="59"/>
        <end position="80"/>
    </location>
</feature>
<keyword evidence="2" id="KW-0812">Transmembrane</keyword>
<name>A0ABW2SN54_9ACTO</name>
<feature type="region of interest" description="Disordered" evidence="1">
    <location>
        <begin position="401"/>
        <end position="436"/>
    </location>
</feature>
<accession>A0ABW2SN54</accession>
<evidence type="ECO:0000313" key="4">
    <source>
        <dbReference type="Proteomes" id="UP001596527"/>
    </source>
</evidence>
<feature type="transmembrane region" description="Helical" evidence="2">
    <location>
        <begin position="21"/>
        <end position="47"/>
    </location>
</feature>